<evidence type="ECO:0000313" key="3">
    <source>
        <dbReference type="Proteomes" id="UP001152561"/>
    </source>
</evidence>
<keyword evidence="3" id="KW-1185">Reference proteome</keyword>
<comment type="caution">
    <text evidence="2">The sequence shown here is derived from an EMBL/GenBank/DDBJ whole genome shotgun (WGS) entry which is preliminary data.</text>
</comment>
<evidence type="ECO:0000313" key="2">
    <source>
        <dbReference type="EMBL" id="KAJ8530907.1"/>
    </source>
</evidence>
<protein>
    <submittedName>
        <fullName evidence="2">Uncharacterized protein</fullName>
    </submittedName>
</protein>
<organism evidence="2 3">
    <name type="scientific">Anisodus acutangulus</name>
    <dbReference type="NCBI Taxonomy" id="402998"/>
    <lineage>
        <taxon>Eukaryota</taxon>
        <taxon>Viridiplantae</taxon>
        <taxon>Streptophyta</taxon>
        <taxon>Embryophyta</taxon>
        <taxon>Tracheophyta</taxon>
        <taxon>Spermatophyta</taxon>
        <taxon>Magnoliopsida</taxon>
        <taxon>eudicotyledons</taxon>
        <taxon>Gunneridae</taxon>
        <taxon>Pentapetalae</taxon>
        <taxon>asterids</taxon>
        <taxon>lamiids</taxon>
        <taxon>Solanales</taxon>
        <taxon>Solanaceae</taxon>
        <taxon>Solanoideae</taxon>
        <taxon>Hyoscyameae</taxon>
        <taxon>Anisodus</taxon>
    </lineage>
</organism>
<sequence length="143" mass="15939">MAKRERPRKELHNNTQQESGQKESQISSASKKSGNTPTNGTKMETPNAGNAMVIQMEEFSALGKDLWDEELHRLGKRNWKTENPTPVKVDKMQKQNNKAKVVTTWQAKPGDVQQGDKTVNQAKEVEKNNIASTSYDANASGRA</sequence>
<feature type="region of interest" description="Disordered" evidence="1">
    <location>
        <begin position="1"/>
        <end position="48"/>
    </location>
</feature>
<gene>
    <name evidence="2" type="ORF">K7X08_023788</name>
</gene>
<dbReference type="Proteomes" id="UP001152561">
    <property type="component" value="Unassembled WGS sequence"/>
</dbReference>
<name>A0A9Q1QZ31_9SOLA</name>
<proteinExistence type="predicted"/>
<dbReference type="EMBL" id="JAJAGQ010000021">
    <property type="protein sequence ID" value="KAJ8530907.1"/>
    <property type="molecule type" value="Genomic_DNA"/>
</dbReference>
<reference evidence="3" key="1">
    <citation type="journal article" date="2023" name="Proc. Natl. Acad. Sci. U.S.A.">
        <title>Genomic and structural basis for evolution of tropane alkaloid biosynthesis.</title>
        <authorList>
            <person name="Wanga Y.-J."/>
            <person name="Taina T."/>
            <person name="Yua J.-Y."/>
            <person name="Lia J."/>
            <person name="Xua B."/>
            <person name="Chenc J."/>
            <person name="D'Auriad J.C."/>
            <person name="Huanga J.-P."/>
            <person name="Huanga S.-X."/>
        </authorList>
    </citation>
    <scope>NUCLEOTIDE SEQUENCE [LARGE SCALE GENOMIC DNA]</scope>
    <source>
        <strain evidence="3">cv. KIB-2019</strain>
    </source>
</reference>
<feature type="compositionally biased region" description="Polar residues" evidence="1">
    <location>
        <begin position="13"/>
        <end position="48"/>
    </location>
</feature>
<accession>A0A9Q1QZ31</accession>
<evidence type="ECO:0000256" key="1">
    <source>
        <dbReference type="SAM" id="MobiDB-lite"/>
    </source>
</evidence>
<dbReference type="AlphaFoldDB" id="A0A9Q1QZ31"/>